<protein>
    <recommendedName>
        <fullName evidence="2 5">Proline dehydrogenase</fullName>
        <ecNumber evidence="2 5">1.5.5.2</ecNumber>
    </recommendedName>
</protein>
<proteinExistence type="inferred from homology"/>
<dbReference type="EMBL" id="KN823072">
    <property type="protein sequence ID" value="KIO23955.1"/>
    <property type="molecule type" value="Genomic_DNA"/>
</dbReference>
<dbReference type="PANTHER" id="PTHR13914">
    <property type="entry name" value="PROLINE OXIDASE"/>
    <property type="match status" value="1"/>
</dbReference>
<organism evidence="8 9">
    <name type="scientific">Tulasnella calospora MUT 4182</name>
    <dbReference type="NCBI Taxonomy" id="1051891"/>
    <lineage>
        <taxon>Eukaryota</taxon>
        <taxon>Fungi</taxon>
        <taxon>Dikarya</taxon>
        <taxon>Basidiomycota</taxon>
        <taxon>Agaricomycotina</taxon>
        <taxon>Agaricomycetes</taxon>
        <taxon>Cantharellales</taxon>
        <taxon>Tulasnellaceae</taxon>
        <taxon>Tulasnella</taxon>
    </lineage>
</organism>
<dbReference type="SUPFAM" id="SSF51730">
    <property type="entry name" value="FAD-linked oxidoreductase"/>
    <property type="match status" value="1"/>
</dbReference>
<sequence>MIPGLFFRYSLHHSIRSPFIRTTRQTSSTIRHYTVNSQPPLSQPRRLFSRGRNLLLLGGFSLGTAGITLVASDKAYDVDSHPTGEPSLLSLFRTYVVYSLCSIPPLVDYSPALLSVTGSIPGLKQVSEFMIRYTFFDQFVGGETAEDVVPLLNELRVQNKGAIFAYSVEVDEGSASREGQSQTPQYRKNVEEMIHSINVAADFEDDHSLGHRTAHGRKTWVALKLTALVPSANTLVRFSEHLVSTRPKDNLVHYPGTPEPTDLDVLATEAVRPQGSPLTDEDITTLRVLKDDLERICAKAKERNVTIIIDSEYTWYQPAIDAFQLSLMMQFNQPPPLKRDSSFPRNSLAMPSSPSRSQPLIYGTYQAYLRRNTMHLLRNLDLAQREGFVLGVKLVRGAYHVQESSRPSPYEPNVTAIKGYLANQPAEGFPQQKPGPKPPVWDEKYETDAAYDAAASLLLDLVRRPDSPVGVLFGTHNRGSCERILNGMVSRGLASVKSRNDDGQVTKLKINDQVAERVMFGQLYGMCDSLTSYLASTVEASSPVVLKYVPYGRLSDVIPYLGRRAIENKSVLGAKEGGASDERRAAGQKIWRRILG</sequence>
<evidence type="ECO:0000256" key="1">
    <source>
        <dbReference type="ARBA" id="ARBA00005869"/>
    </source>
</evidence>
<accession>A0A0C3Q4N4</accession>
<dbReference type="STRING" id="1051891.A0A0C3Q4N4"/>
<evidence type="ECO:0000259" key="7">
    <source>
        <dbReference type="Pfam" id="PF01619"/>
    </source>
</evidence>
<reference evidence="9" key="2">
    <citation type="submission" date="2015-01" db="EMBL/GenBank/DDBJ databases">
        <title>Evolutionary Origins and Diversification of the Mycorrhizal Mutualists.</title>
        <authorList>
            <consortium name="DOE Joint Genome Institute"/>
            <consortium name="Mycorrhizal Genomics Consortium"/>
            <person name="Kohler A."/>
            <person name="Kuo A."/>
            <person name="Nagy L.G."/>
            <person name="Floudas D."/>
            <person name="Copeland A."/>
            <person name="Barry K.W."/>
            <person name="Cichocki N."/>
            <person name="Veneault-Fourrey C."/>
            <person name="LaButti K."/>
            <person name="Lindquist E.A."/>
            <person name="Lipzen A."/>
            <person name="Lundell T."/>
            <person name="Morin E."/>
            <person name="Murat C."/>
            <person name="Riley R."/>
            <person name="Ohm R."/>
            <person name="Sun H."/>
            <person name="Tunlid A."/>
            <person name="Henrissat B."/>
            <person name="Grigoriev I.V."/>
            <person name="Hibbett D.S."/>
            <person name="Martin F."/>
        </authorList>
    </citation>
    <scope>NUCLEOTIDE SEQUENCE [LARGE SCALE GENOMIC DNA]</scope>
    <source>
        <strain evidence="9">MUT 4182</strain>
    </source>
</reference>
<dbReference type="PANTHER" id="PTHR13914:SF0">
    <property type="entry name" value="PROLINE DEHYDROGENASE 1, MITOCHONDRIAL"/>
    <property type="match status" value="1"/>
</dbReference>
<comment type="similarity">
    <text evidence="1 5">Belongs to the proline oxidase family.</text>
</comment>
<evidence type="ECO:0000313" key="8">
    <source>
        <dbReference type="EMBL" id="KIO23955.1"/>
    </source>
</evidence>
<evidence type="ECO:0000313" key="9">
    <source>
        <dbReference type="Proteomes" id="UP000054248"/>
    </source>
</evidence>
<keyword evidence="5" id="KW-0285">Flavoprotein</keyword>
<evidence type="ECO:0000256" key="2">
    <source>
        <dbReference type="ARBA" id="ARBA00012695"/>
    </source>
</evidence>
<evidence type="ECO:0000256" key="5">
    <source>
        <dbReference type="RuleBase" id="RU364054"/>
    </source>
</evidence>
<dbReference type="GO" id="GO:0005739">
    <property type="term" value="C:mitochondrion"/>
    <property type="evidence" value="ECO:0007669"/>
    <property type="project" value="TreeGrafter"/>
</dbReference>
<feature type="domain" description="Proline dehydrogenase" evidence="7">
    <location>
        <begin position="432"/>
        <end position="571"/>
    </location>
</feature>
<dbReference type="InterPro" id="IPR029041">
    <property type="entry name" value="FAD-linked_oxidoreductase-like"/>
</dbReference>
<comment type="cofactor">
    <cofactor evidence="5">
        <name>FAD</name>
        <dbReference type="ChEBI" id="CHEBI:57692"/>
    </cofactor>
</comment>
<keyword evidence="3 5" id="KW-0560">Oxidoreductase</keyword>
<comment type="function">
    <text evidence="5">Converts proline to delta-1-pyrroline-5-carboxylate.</text>
</comment>
<evidence type="ECO:0000256" key="3">
    <source>
        <dbReference type="ARBA" id="ARBA00023002"/>
    </source>
</evidence>
<dbReference type="InterPro" id="IPR015659">
    <property type="entry name" value="Proline_oxidase"/>
</dbReference>
<dbReference type="GO" id="GO:0004657">
    <property type="term" value="F:proline dehydrogenase activity"/>
    <property type="evidence" value="ECO:0007669"/>
    <property type="project" value="UniProtKB-EC"/>
</dbReference>
<dbReference type="EC" id="1.5.5.2" evidence="2 5"/>
<keyword evidence="4 5" id="KW-0642">Proline metabolism</keyword>
<dbReference type="GO" id="GO:0010133">
    <property type="term" value="P:L-proline catabolic process to L-glutamate"/>
    <property type="evidence" value="ECO:0007669"/>
    <property type="project" value="TreeGrafter"/>
</dbReference>
<reference evidence="8 9" key="1">
    <citation type="submission" date="2014-04" db="EMBL/GenBank/DDBJ databases">
        <authorList>
            <consortium name="DOE Joint Genome Institute"/>
            <person name="Kuo A."/>
            <person name="Girlanda M."/>
            <person name="Perotto S."/>
            <person name="Kohler A."/>
            <person name="Nagy L.G."/>
            <person name="Floudas D."/>
            <person name="Copeland A."/>
            <person name="Barry K.W."/>
            <person name="Cichocki N."/>
            <person name="Veneault-Fourrey C."/>
            <person name="LaButti K."/>
            <person name="Lindquist E.A."/>
            <person name="Lipzen A."/>
            <person name="Lundell T."/>
            <person name="Morin E."/>
            <person name="Murat C."/>
            <person name="Sun H."/>
            <person name="Tunlid A."/>
            <person name="Henrissat B."/>
            <person name="Grigoriev I.V."/>
            <person name="Hibbett D.S."/>
            <person name="Martin F."/>
            <person name="Nordberg H.P."/>
            <person name="Cantor M.N."/>
            <person name="Hua S.X."/>
        </authorList>
    </citation>
    <scope>NUCLEOTIDE SEQUENCE [LARGE SCALE GENOMIC DNA]</scope>
    <source>
        <strain evidence="8 9">MUT 4182</strain>
    </source>
</reference>
<dbReference type="Proteomes" id="UP000054248">
    <property type="component" value="Unassembled WGS sequence"/>
</dbReference>
<dbReference type="GO" id="GO:0071949">
    <property type="term" value="F:FAD binding"/>
    <property type="evidence" value="ECO:0007669"/>
    <property type="project" value="TreeGrafter"/>
</dbReference>
<feature type="compositionally biased region" description="Polar residues" evidence="6">
    <location>
        <begin position="343"/>
        <end position="355"/>
    </location>
</feature>
<dbReference type="InterPro" id="IPR002872">
    <property type="entry name" value="Proline_DH_dom"/>
</dbReference>
<comment type="catalytic activity">
    <reaction evidence="5">
        <text>L-proline + a quinone = (S)-1-pyrroline-5-carboxylate + a quinol + H(+)</text>
        <dbReference type="Rhea" id="RHEA:23784"/>
        <dbReference type="ChEBI" id="CHEBI:15378"/>
        <dbReference type="ChEBI" id="CHEBI:17388"/>
        <dbReference type="ChEBI" id="CHEBI:24646"/>
        <dbReference type="ChEBI" id="CHEBI:60039"/>
        <dbReference type="ChEBI" id="CHEBI:132124"/>
        <dbReference type="EC" id="1.5.5.2"/>
    </reaction>
</comment>
<dbReference type="HOGENOM" id="CLU_018202_1_1_1"/>
<keyword evidence="9" id="KW-1185">Reference proteome</keyword>
<dbReference type="AlphaFoldDB" id="A0A0C3Q4N4"/>
<evidence type="ECO:0000256" key="6">
    <source>
        <dbReference type="SAM" id="MobiDB-lite"/>
    </source>
</evidence>
<dbReference type="Pfam" id="PF01619">
    <property type="entry name" value="Pro_dh"/>
    <property type="match status" value="2"/>
</dbReference>
<feature type="domain" description="Proline dehydrogenase" evidence="7">
    <location>
        <begin position="176"/>
        <end position="406"/>
    </location>
</feature>
<keyword evidence="5" id="KW-0274">FAD</keyword>
<dbReference type="Gene3D" id="3.20.20.220">
    <property type="match status" value="1"/>
</dbReference>
<name>A0A0C3Q4N4_9AGAM</name>
<gene>
    <name evidence="8" type="ORF">M407DRAFT_26656</name>
</gene>
<dbReference type="OrthoDB" id="5464at2759"/>
<evidence type="ECO:0000256" key="4">
    <source>
        <dbReference type="ARBA" id="ARBA00023062"/>
    </source>
</evidence>
<feature type="region of interest" description="Disordered" evidence="6">
    <location>
        <begin position="336"/>
        <end position="355"/>
    </location>
</feature>